<name>A0ABS0EG23_9FLAO</name>
<feature type="domain" description="Activator of Hsp90 ATPase homologue 1/2-like C-terminal" evidence="2">
    <location>
        <begin position="26"/>
        <end position="163"/>
    </location>
</feature>
<evidence type="ECO:0000259" key="2">
    <source>
        <dbReference type="Pfam" id="PF08327"/>
    </source>
</evidence>
<dbReference type="InterPro" id="IPR023393">
    <property type="entry name" value="START-like_dom_sf"/>
</dbReference>
<dbReference type="Gene3D" id="3.30.530.20">
    <property type="match status" value="1"/>
</dbReference>
<dbReference type="RefSeq" id="WP_195870679.1">
    <property type="nucleotide sequence ID" value="NZ_JADOET010000003.1"/>
</dbReference>
<evidence type="ECO:0000256" key="1">
    <source>
        <dbReference type="ARBA" id="ARBA00006817"/>
    </source>
</evidence>
<sequence length="168" mass="19618">MENKTKTEFIVDRESNTLTIKRDFAAKRELVWDCYTKSEFLEKWFAPKPLTAKTKKMDFKAGGHWLYAMIEPNGTEHWGRTDFTEIKPIDYYKSLDGFCDENGNLNPDMPRAKWLVTFTDLNEKSNVETVVSYNSLKELETVIEMRMKDGLSSTLERLDELLESLAKQ</sequence>
<dbReference type="Proteomes" id="UP000611215">
    <property type="component" value="Unassembled WGS sequence"/>
</dbReference>
<comment type="similarity">
    <text evidence="1">Belongs to the AHA1 family.</text>
</comment>
<accession>A0ABS0EG23</accession>
<dbReference type="SUPFAM" id="SSF55961">
    <property type="entry name" value="Bet v1-like"/>
    <property type="match status" value="1"/>
</dbReference>
<reference evidence="3 4" key="1">
    <citation type="submission" date="2020-11" db="EMBL/GenBank/DDBJ databases">
        <title>Winogradskyella marina sp. nov., isolated from marine sediment.</title>
        <authorList>
            <person name="Bo J."/>
            <person name="Wang S."/>
            <person name="Song X."/>
            <person name="Du Z."/>
        </authorList>
    </citation>
    <scope>NUCLEOTIDE SEQUENCE [LARGE SCALE GENOMIC DNA]</scope>
    <source>
        <strain evidence="3 4">F6397</strain>
    </source>
</reference>
<evidence type="ECO:0000313" key="4">
    <source>
        <dbReference type="Proteomes" id="UP000611215"/>
    </source>
</evidence>
<organism evidence="3 4">
    <name type="scientific">Winogradskyella marina</name>
    <dbReference type="NCBI Taxonomy" id="2785530"/>
    <lineage>
        <taxon>Bacteria</taxon>
        <taxon>Pseudomonadati</taxon>
        <taxon>Bacteroidota</taxon>
        <taxon>Flavobacteriia</taxon>
        <taxon>Flavobacteriales</taxon>
        <taxon>Flavobacteriaceae</taxon>
        <taxon>Winogradskyella</taxon>
    </lineage>
</organism>
<gene>
    <name evidence="3" type="ORF">ITJ86_05825</name>
</gene>
<proteinExistence type="inferred from homology"/>
<protein>
    <submittedName>
        <fullName evidence="3">SRPBCC domain-containing protein</fullName>
    </submittedName>
</protein>
<keyword evidence="4" id="KW-1185">Reference proteome</keyword>
<dbReference type="Pfam" id="PF08327">
    <property type="entry name" value="AHSA1"/>
    <property type="match status" value="1"/>
</dbReference>
<dbReference type="EMBL" id="JADOET010000003">
    <property type="protein sequence ID" value="MBF8149406.1"/>
    <property type="molecule type" value="Genomic_DNA"/>
</dbReference>
<dbReference type="InterPro" id="IPR013538">
    <property type="entry name" value="ASHA1/2-like_C"/>
</dbReference>
<evidence type="ECO:0000313" key="3">
    <source>
        <dbReference type="EMBL" id="MBF8149406.1"/>
    </source>
</evidence>
<dbReference type="CDD" id="cd07814">
    <property type="entry name" value="SRPBCC_CalC_Aha1-like"/>
    <property type="match status" value="1"/>
</dbReference>
<comment type="caution">
    <text evidence="3">The sequence shown here is derived from an EMBL/GenBank/DDBJ whole genome shotgun (WGS) entry which is preliminary data.</text>
</comment>